<accession>A0A5C5XN57</accession>
<dbReference type="AlphaFoldDB" id="A0A5C5XN57"/>
<sequence length="100" mass="10894">MTIPNDKPTFSLGATVATPGALSALERAQRTPLEFLARHQAGDWGDLCSEDAELNDTAIKDGSRILSSYELGEDKLWIITEATDDNGKRSATTLLLSHEY</sequence>
<proteinExistence type="predicted"/>
<dbReference type="OrthoDB" id="5522207at2"/>
<evidence type="ECO:0008006" key="3">
    <source>
        <dbReference type="Google" id="ProtNLM"/>
    </source>
</evidence>
<dbReference type="Proteomes" id="UP000316095">
    <property type="component" value="Unassembled WGS sequence"/>
</dbReference>
<evidence type="ECO:0000313" key="2">
    <source>
        <dbReference type="Proteomes" id="UP000316095"/>
    </source>
</evidence>
<dbReference type="EMBL" id="SJPG01000001">
    <property type="protein sequence ID" value="TWT64390.1"/>
    <property type="molecule type" value="Genomic_DNA"/>
</dbReference>
<evidence type="ECO:0000313" key="1">
    <source>
        <dbReference type="EMBL" id="TWT64390.1"/>
    </source>
</evidence>
<gene>
    <name evidence="1" type="ORF">Pan54_51520</name>
</gene>
<name>A0A5C5XN57_9PLAN</name>
<reference evidence="1 2" key="1">
    <citation type="submission" date="2019-02" db="EMBL/GenBank/DDBJ databases">
        <title>Deep-cultivation of Planctomycetes and their phenomic and genomic characterization uncovers novel biology.</title>
        <authorList>
            <person name="Wiegand S."/>
            <person name="Jogler M."/>
            <person name="Boedeker C."/>
            <person name="Pinto D."/>
            <person name="Vollmers J."/>
            <person name="Rivas-Marin E."/>
            <person name="Kohn T."/>
            <person name="Peeters S.H."/>
            <person name="Heuer A."/>
            <person name="Rast P."/>
            <person name="Oberbeckmann S."/>
            <person name="Bunk B."/>
            <person name="Jeske O."/>
            <person name="Meyerdierks A."/>
            <person name="Storesund J.E."/>
            <person name="Kallscheuer N."/>
            <person name="Luecker S."/>
            <person name="Lage O.M."/>
            <person name="Pohl T."/>
            <person name="Merkel B.J."/>
            <person name="Hornburger P."/>
            <person name="Mueller R.-W."/>
            <person name="Bruemmer F."/>
            <person name="Labrenz M."/>
            <person name="Spormann A.M."/>
            <person name="Op Den Camp H."/>
            <person name="Overmann J."/>
            <person name="Amann R."/>
            <person name="Jetten M.S.M."/>
            <person name="Mascher T."/>
            <person name="Medema M.H."/>
            <person name="Devos D.P."/>
            <person name="Kaster A.-K."/>
            <person name="Ovreas L."/>
            <person name="Rohde M."/>
            <person name="Galperin M.Y."/>
            <person name="Jogler C."/>
        </authorList>
    </citation>
    <scope>NUCLEOTIDE SEQUENCE [LARGE SCALE GENOMIC DNA]</scope>
    <source>
        <strain evidence="1 2">Pan54</strain>
    </source>
</reference>
<dbReference type="RefSeq" id="WP_146506105.1">
    <property type="nucleotide sequence ID" value="NZ_SJPG01000001.1"/>
</dbReference>
<comment type="caution">
    <text evidence="1">The sequence shown here is derived from an EMBL/GenBank/DDBJ whole genome shotgun (WGS) entry which is preliminary data.</text>
</comment>
<organism evidence="1 2">
    <name type="scientific">Rubinisphaera italica</name>
    <dbReference type="NCBI Taxonomy" id="2527969"/>
    <lineage>
        <taxon>Bacteria</taxon>
        <taxon>Pseudomonadati</taxon>
        <taxon>Planctomycetota</taxon>
        <taxon>Planctomycetia</taxon>
        <taxon>Planctomycetales</taxon>
        <taxon>Planctomycetaceae</taxon>
        <taxon>Rubinisphaera</taxon>
    </lineage>
</organism>
<keyword evidence="2" id="KW-1185">Reference proteome</keyword>
<protein>
    <recommendedName>
        <fullName evidence="3">Type I restriction endonuclease subunit M</fullName>
    </recommendedName>
</protein>